<proteinExistence type="predicted"/>
<dbReference type="RefSeq" id="WP_167140588.1">
    <property type="nucleotide sequence ID" value="NZ_VWXD01000006.1"/>
</dbReference>
<organism evidence="1 2">
    <name type="scientific">Candidatus Pantoea formicae</name>
    <dbReference type="NCBI Taxonomy" id="2608355"/>
    <lineage>
        <taxon>Bacteria</taxon>
        <taxon>Pseudomonadati</taxon>
        <taxon>Pseudomonadota</taxon>
        <taxon>Gammaproteobacteria</taxon>
        <taxon>Enterobacterales</taxon>
        <taxon>Erwiniaceae</taxon>
        <taxon>Pantoea</taxon>
    </lineage>
</organism>
<protein>
    <submittedName>
        <fullName evidence="1">Uncharacterized protein</fullName>
    </submittedName>
</protein>
<sequence length="139" mass="15850">MFEIKNEDTLFRLSFIERVEEPEEPQEDLIMCWLEINGCNICLQCQCELTPHDLGSLKSMVSDFYNSLNRSEQPEPISFAPRMETFTCGFNLVEGSDLVGFTFTASPNVYDSWKLTGGIMIDQSYFPALIRGIESILTN</sequence>
<accession>A0ABX0R1L8</accession>
<dbReference type="Proteomes" id="UP000780690">
    <property type="component" value="Unassembled WGS sequence"/>
</dbReference>
<gene>
    <name evidence="1" type="ORF">F3J38_17660</name>
</gene>
<keyword evidence="2" id="KW-1185">Reference proteome</keyword>
<evidence type="ECO:0000313" key="1">
    <source>
        <dbReference type="EMBL" id="NIF01868.1"/>
    </source>
</evidence>
<name>A0ABX0R1L8_9GAMM</name>
<evidence type="ECO:0000313" key="2">
    <source>
        <dbReference type="Proteomes" id="UP000780690"/>
    </source>
</evidence>
<comment type="caution">
    <text evidence="1">The sequence shown here is derived from an EMBL/GenBank/DDBJ whole genome shotgun (WGS) entry which is preliminary data.</text>
</comment>
<reference evidence="1 2" key="1">
    <citation type="journal article" date="2019" name="bioRxiv">
        <title>Bacteria contribute to plant secondary compound degradation in a generalist herbivore system.</title>
        <authorList>
            <person name="Francoeur C.B."/>
            <person name="Khadempour L."/>
            <person name="Moreira-Soto R.D."/>
            <person name="Gotting K."/>
            <person name="Book A.J."/>
            <person name="Pinto-Tomas A.A."/>
            <person name="Keefover-Ring K."/>
            <person name="Currie C.R."/>
        </authorList>
    </citation>
    <scope>NUCLEOTIDE SEQUENCE [LARGE SCALE GENOMIC DNA]</scope>
    <source>
        <strain evidence="1 2">Acro-805</strain>
    </source>
</reference>
<dbReference type="EMBL" id="VWXD01000006">
    <property type="protein sequence ID" value="NIF01868.1"/>
    <property type="molecule type" value="Genomic_DNA"/>
</dbReference>